<name>A0A9D2DRT7_9FIRM</name>
<evidence type="ECO:0000256" key="4">
    <source>
        <dbReference type="ARBA" id="ARBA00022679"/>
    </source>
</evidence>
<reference evidence="12" key="1">
    <citation type="journal article" date="2021" name="PeerJ">
        <title>Extensive microbial diversity within the chicken gut microbiome revealed by metagenomics and culture.</title>
        <authorList>
            <person name="Gilroy R."/>
            <person name="Ravi A."/>
            <person name="Getino M."/>
            <person name="Pursley I."/>
            <person name="Horton D.L."/>
            <person name="Alikhan N.F."/>
            <person name="Baker D."/>
            <person name="Gharbi K."/>
            <person name="Hall N."/>
            <person name="Watson M."/>
            <person name="Adriaenssens E.M."/>
            <person name="Foster-Nyarko E."/>
            <person name="Jarju S."/>
            <person name="Secka A."/>
            <person name="Antonio M."/>
            <person name="Oren A."/>
            <person name="Chaudhuri R.R."/>
            <person name="La Ragione R."/>
            <person name="Hildebrand F."/>
            <person name="Pallen M.J."/>
        </authorList>
    </citation>
    <scope>NUCLEOTIDE SEQUENCE</scope>
    <source>
        <strain evidence="12">14324</strain>
    </source>
</reference>
<dbReference type="GO" id="GO:0016740">
    <property type="term" value="F:transferase activity"/>
    <property type="evidence" value="ECO:0007669"/>
    <property type="project" value="UniProtKB-UniRule"/>
</dbReference>
<comment type="caution">
    <text evidence="12">The sequence shown here is derived from an EMBL/GenBank/DDBJ whole genome shotgun (WGS) entry which is preliminary data.</text>
</comment>
<dbReference type="Pfam" id="PF02424">
    <property type="entry name" value="ApbE"/>
    <property type="match status" value="1"/>
</dbReference>
<evidence type="ECO:0000256" key="6">
    <source>
        <dbReference type="ARBA" id="ARBA00022827"/>
    </source>
</evidence>
<comment type="similarity">
    <text evidence="10">Belongs to the ApbE family.</text>
</comment>
<dbReference type="SUPFAM" id="SSF143631">
    <property type="entry name" value="ApbE-like"/>
    <property type="match status" value="1"/>
</dbReference>
<dbReference type="EC" id="2.7.1.180" evidence="1 10"/>
<comment type="cofactor">
    <cofactor evidence="11">
        <name>Mg(2+)</name>
        <dbReference type="ChEBI" id="CHEBI:18420"/>
    </cofactor>
    <cofactor evidence="11">
        <name>Mn(2+)</name>
        <dbReference type="ChEBI" id="CHEBI:29035"/>
    </cofactor>
    <text evidence="11">Magnesium. Can also use manganese.</text>
</comment>
<evidence type="ECO:0000256" key="11">
    <source>
        <dbReference type="PIRSR" id="PIRSR006268-2"/>
    </source>
</evidence>
<keyword evidence="5 10" id="KW-0479">Metal-binding</keyword>
<dbReference type="AlphaFoldDB" id="A0A9D2DRT7"/>
<protein>
    <recommendedName>
        <fullName evidence="2 10">FAD:protein FMN transferase</fullName>
        <ecNumber evidence="1 10">2.7.1.180</ecNumber>
    </recommendedName>
    <alternativeName>
        <fullName evidence="8 10">Flavin transferase</fullName>
    </alternativeName>
</protein>
<keyword evidence="6 10" id="KW-0274">FAD</keyword>
<dbReference type="PIRSF" id="PIRSF006268">
    <property type="entry name" value="ApbE"/>
    <property type="match status" value="1"/>
</dbReference>
<keyword evidence="3 10" id="KW-0285">Flavoprotein</keyword>
<dbReference type="InterPro" id="IPR024932">
    <property type="entry name" value="ApbE"/>
</dbReference>
<sequence>MKKHKILLARILLPAFFILLFLAAICQQYGRQKTEQPLSLTSFKLNTVVRVTLYDSSDQEILERAMDICEEYEDIFSRTKESSELFRLNHQELPKDKEGFYSLSKPLAQVIEAGLTYAELSDGAFDITIAPVSSLWDFTSSENSLPEPEDIQAALSLVDYKNVSLSGSRLRFEKEGMQLDLGAAAKGYIADQIKEYLLSQGVTSALIDLGGNVLCVGSHPDGTPFETGIQKPFSDRGEQILTLGVENKSVVTSGVYERCFEKDGILYHHILNPRTGYPYDNGLLSVTIISDSSLDGDCLSTACFSLGLEKGMELVNSLPDIQAVFITEDGQFHLSDGFEESVTVVSKKS</sequence>
<gene>
    <name evidence="12" type="ORF">IAA21_03780</name>
</gene>
<evidence type="ECO:0000256" key="2">
    <source>
        <dbReference type="ARBA" id="ARBA00016337"/>
    </source>
</evidence>
<reference evidence="12" key="2">
    <citation type="submission" date="2021-04" db="EMBL/GenBank/DDBJ databases">
        <authorList>
            <person name="Gilroy R."/>
        </authorList>
    </citation>
    <scope>NUCLEOTIDE SEQUENCE</scope>
    <source>
        <strain evidence="12">14324</strain>
    </source>
</reference>
<evidence type="ECO:0000256" key="1">
    <source>
        <dbReference type="ARBA" id="ARBA00011955"/>
    </source>
</evidence>
<dbReference type="GO" id="GO:0046872">
    <property type="term" value="F:metal ion binding"/>
    <property type="evidence" value="ECO:0007669"/>
    <property type="project" value="UniProtKB-UniRule"/>
</dbReference>
<keyword evidence="4 10" id="KW-0808">Transferase</keyword>
<evidence type="ECO:0000256" key="10">
    <source>
        <dbReference type="PIRNR" id="PIRNR006268"/>
    </source>
</evidence>
<feature type="binding site" evidence="11">
    <location>
        <position position="301"/>
    </location>
    <ligand>
        <name>Mg(2+)</name>
        <dbReference type="ChEBI" id="CHEBI:18420"/>
    </ligand>
</feature>
<accession>A0A9D2DRT7</accession>
<evidence type="ECO:0000256" key="5">
    <source>
        <dbReference type="ARBA" id="ARBA00022723"/>
    </source>
</evidence>
<dbReference type="Proteomes" id="UP000824041">
    <property type="component" value="Unassembled WGS sequence"/>
</dbReference>
<organism evidence="12 13">
    <name type="scientific">Candidatus Blautia faecigallinarum</name>
    <dbReference type="NCBI Taxonomy" id="2838488"/>
    <lineage>
        <taxon>Bacteria</taxon>
        <taxon>Bacillati</taxon>
        <taxon>Bacillota</taxon>
        <taxon>Clostridia</taxon>
        <taxon>Lachnospirales</taxon>
        <taxon>Lachnospiraceae</taxon>
        <taxon>Blautia</taxon>
    </lineage>
</organism>
<dbReference type="Gene3D" id="3.10.520.10">
    <property type="entry name" value="ApbE-like domains"/>
    <property type="match status" value="1"/>
</dbReference>
<dbReference type="InterPro" id="IPR003374">
    <property type="entry name" value="ApbE-like_sf"/>
</dbReference>
<proteinExistence type="inferred from homology"/>
<evidence type="ECO:0000256" key="8">
    <source>
        <dbReference type="ARBA" id="ARBA00031306"/>
    </source>
</evidence>
<evidence type="ECO:0000313" key="13">
    <source>
        <dbReference type="Proteomes" id="UP000824041"/>
    </source>
</evidence>
<feature type="binding site" evidence="11">
    <location>
        <position position="183"/>
    </location>
    <ligand>
        <name>Mg(2+)</name>
        <dbReference type="ChEBI" id="CHEBI:18420"/>
    </ligand>
</feature>
<dbReference type="PANTHER" id="PTHR30040:SF2">
    <property type="entry name" value="FAD:PROTEIN FMN TRANSFERASE"/>
    <property type="match status" value="1"/>
</dbReference>
<evidence type="ECO:0000313" key="12">
    <source>
        <dbReference type="EMBL" id="HIZ21905.1"/>
    </source>
</evidence>
<dbReference type="PANTHER" id="PTHR30040">
    <property type="entry name" value="THIAMINE BIOSYNTHESIS LIPOPROTEIN APBE"/>
    <property type="match status" value="1"/>
</dbReference>
<keyword evidence="7 10" id="KW-0460">Magnesium</keyword>
<dbReference type="EMBL" id="DXBU01000049">
    <property type="protein sequence ID" value="HIZ21905.1"/>
    <property type="molecule type" value="Genomic_DNA"/>
</dbReference>
<comment type="catalytic activity">
    <reaction evidence="9 10">
        <text>L-threonyl-[protein] + FAD = FMN-L-threonyl-[protein] + AMP + H(+)</text>
        <dbReference type="Rhea" id="RHEA:36847"/>
        <dbReference type="Rhea" id="RHEA-COMP:11060"/>
        <dbReference type="Rhea" id="RHEA-COMP:11061"/>
        <dbReference type="ChEBI" id="CHEBI:15378"/>
        <dbReference type="ChEBI" id="CHEBI:30013"/>
        <dbReference type="ChEBI" id="CHEBI:57692"/>
        <dbReference type="ChEBI" id="CHEBI:74257"/>
        <dbReference type="ChEBI" id="CHEBI:456215"/>
        <dbReference type="EC" id="2.7.1.180"/>
    </reaction>
</comment>
<feature type="binding site" evidence="11">
    <location>
        <position position="297"/>
    </location>
    <ligand>
        <name>Mg(2+)</name>
        <dbReference type="ChEBI" id="CHEBI:18420"/>
    </ligand>
</feature>
<evidence type="ECO:0000256" key="7">
    <source>
        <dbReference type="ARBA" id="ARBA00022842"/>
    </source>
</evidence>
<evidence type="ECO:0000256" key="3">
    <source>
        <dbReference type="ARBA" id="ARBA00022630"/>
    </source>
</evidence>
<evidence type="ECO:0000256" key="9">
    <source>
        <dbReference type="ARBA" id="ARBA00048540"/>
    </source>
</evidence>